<evidence type="ECO:0000256" key="2">
    <source>
        <dbReference type="ARBA" id="ARBA00022729"/>
    </source>
</evidence>
<dbReference type="SUPFAM" id="SSF57625">
    <property type="entry name" value="Invertebrate chitin-binding proteins"/>
    <property type="match status" value="10"/>
</dbReference>
<feature type="domain" description="Chitin-binding type-2" evidence="7">
    <location>
        <begin position="538"/>
        <end position="594"/>
    </location>
</feature>
<keyword evidence="8" id="KW-1185">Reference proteome</keyword>
<dbReference type="SMART" id="SM00494">
    <property type="entry name" value="ChtBD2"/>
    <property type="match status" value="10"/>
</dbReference>
<evidence type="ECO:0000313" key="9">
    <source>
        <dbReference type="RefSeq" id="XP_017021030.3"/>
    </source>
</evidence>
<feature type="chain" id="PRO_5046961219" evidence="6">
    <location>
        <begin position="32"/>
        <end position="594"/>
    </location>
</feature>
<proteinExistence type="predicted"/>
<evidence type="ECO:0000256" key="5">
    <source>
        <dbReference type="ARBA" id="ARBA00023180"/>
    </source>
</evidence>
<dbReference type="GO" id="GO:0005576">
    <property type="term" value="C:extracellular region"/>
    <property type="evidence" value="ECO:0007669"/>
    <property type="project" value="InterPro"/>
</dbReference>
<dbReference type="PROSITE" id="PS50940">
    <property type="entry name" value="CHIT_BIND_II"/>
    <property type="match status" value="9"/>
</dbReference>
<evidence type="ECO:0000256" key="3">
    <source>
        <dbReference type="ARBA" id="ARBA00022737"/>
    </source>
</evidence>
<dbReference type="PRINTS" id="PR00261">
    <property type="entry name" value="LDLRECEPTOR"/>
</dbReference>
<accession>A0A6P4HZ22</accession>
<dbReference type="InterPro" id="IPR002172">
    <property type="entry name" value="LDrepeatLR_classA_rpt"/>
</dbReference>
<feature type="domain" description="Chitin-binding type-2" evidence="7">
    <location>
        <begin position="256"/>
        <end position="295"/>
    </location>
</feature>
<feature type="domain" description="Chitin-binding type-2" evidence="7">
    <location>
        <begin position="461"/>
        <end position="518"/>
    </location>
</feature>
<protein>
    <submittedName>
        <fullName evidence="9">Chondroitin proteoglycan-2</fullName>
    </submittedName>
</protein>
<dbReference type="InterPro" id="IPR002557">
    <property type="entry name" value="Chitin-bd_dom"/>
</dbReference>
<dbReference type="OrthoDB" id="7250310at2759"/>
<evidence type="ECO:0000256" key="1">
    <source>
        <dbReference type="ARBA" id="ARBA00022669"/>
    </source>
</evidence>
<dbReference type="Proteomes" id="UP001652661">
    <property type="component" value="Chromosome 3L"/>
</dbReference>
<reference evidence="9" key="1">
    <citation type="submission" date="2025-08" db="UniProtKB">
        <authorList>
            <consortium name="RefSeq"/>
        </authorList>
    </citation>
    <scope>IDENTIFICATION</scope>
    <source>
        <strain evidence="9">14028-0561.14</strain>
        <tissue evidence="9">Whole fly</tissue>
    </source>
</reference>
<feature type="domain" description="Chitin-binding type-2" evidence="7">
    <location>
        <begin position="363"/>
        <end position="402"/>
    </location>
</feature>
<dbReference type="GO" id="GO:0008061">
    <property type="term" value="F:chitin binding"/>
    <property type="evidence" value="ECO:0007669"/>
    <property type="project" value="UniProtKB-KW"/>
</dbReference>
<keyword evidence="5" id="KW-0325">Glycoprotein</keyword>
<feature type="domain" description="Chitin-binding type-2" evidence="7">
    <location>
        <begin position="403"/>
        <end position="457"/>
    </location>
</feature>
<gene>
    <name evidence="9" type="primary">LOC108073774</name>
</gene>
<feature type="domain" description="Chitin-binding type-2" evidence="7">
    <location>
        <begin position="84"/>
        <end position="124"/>
    </location>
</feature>
<sequence length="594" mass="64191">MRSAKMAQFKTKHYVVSLCLALSLFVGSLNAECCTDGETKCDPDDCTKYSVCCHGEFVSKSCIDGEYWNPEIGECDTNNGECYPPNCEEGEIEANPDDCAGYLECVNGIVVDQSCPDGYFFNETECTRDTCGVCVNCTEGSTKPEPSGDCTKYLLCSGGKYVTVSCDSGYYWNNTWGECLEDNGECNGSPSCTEGELEWNPLDCAGYRLCSNGSLVNKTCPDGAYFDNNMRACVQDTNGTCVNCTEGSKQPEPSGDCTKYLLCSGGKYVTVSCDSGYYWNNTWGECLEDNGECNGSPSCTEGELEWNPLDCAGYRLCSNGSLVNKTCPDGAYFDNNRRTCVPDTNGTCVNCTEGSKQPEPSGDCTKYQICAGGKYVTMSCSAGEYWNNKSKICETDNGECNGTPSCTEGDKKANPSDCAGYLQCVNGNYVAMKCSATEFFNTTLNKCVVDTNNVCIPKTCDPQCCDLPNNSMWPVEKNCSAFFQCVNGKYVQQRCPNNLQFNNITSDCDYPENVGCDDGTAPPSGPSAGPSGTYCESQGRCVGQRDGTMFAGANACSSSYIVCQCECEVDFSCSSGLVFNEQIKTCDWASNVKC</sequence>
<evidence type="ECO:0000259" key="7">
    <source>
        <dbReference type="PROSITE" id="PS50940"/>
    </source>
</evidence>
<evidence type="ECO:0000313" key="8">
    <source>
        <dbReference type="Proteomes" id="UP001652661"/>
    </source>
</evidence>
<keyword evidence="2 6" id="KW-0732">Signal</keyword>
<evidence type="ECO:0000256" key="6">
    <source>
        <dbReference type="SAM" id="SignalP"/>
    </source>
</evidence>
<dbReference type="RefSeq" id="XP_017021030.3">
    <property type="nucleotide sequence ID" value="XM_017165541.3"/>
</dbReference>
<dbReference type="PANTHER" id="PTHR23301:SF0">
    <property type="entry name" value="CHITIN-BINDING TYPE-2 DOMAIN-CONTAINING PROTEIN-RELATED"/>
    <property type="match status" value="1"/>
</dbReference>
<feature type="domain" description="Chitin-binding type-2" evidence="7">
    <location>
        <begin position="134"/>
        <end position="188"/>
    </location>
</feature>
<dbReference type="InterPro" id="IPR051940">
    <property type="entry name" value="Chitin_bind-dev_reg"/>
</dbReference>
<dbReference type="GeneID" id="108073774"/>
<feature type="signal peptide" evidence="6">
    <location>
        <begin position="1"/>
        <end position="31"/>
    </location>
</feature>
<dbReference type="Pfam" id="PF01607">
    <property type="entry name" value="CBM_14"/>
    <property type="match status" value="10"/>
</dbReference>
<dbReference type="InterPro" id="IPR036508">
    <property type="entry name" value="Chitin-bd_dom_sf"/>
</dbReference>
<keyword evidence="3" id="KW-0677">Repeat</keyword>
<name>A0A6P4HZ22_DROKI</name>
<feature type="domain" description="Chitin-binding type-2" evidence="7">
    <location>
        <begin position="189"/>
        <end position="243"/>
    </location>
</feature>
<keyword evidence="4" id="KW-1015">Disulfide bond</keyword>
<feature type="domain" description="Chitin-binding type-2" evidence="7">
    <location>
        <begin position="296"/>
        <end position="350"/>
    </location>
</feature>
<organism evidence="8 9">
    <name type="scientific">Drosophila kikkawai</name>
    <name type="common">Fruit fly</name>
    <dbReference type="NCBI Taxonomy" id="30033"/>
    <lineage>
        <taxon>Eukaryota</taxon>
        <taxon>Metazoa</taxon>
        <taxon>Ecdysozoa</taxon>
        <taxon>Arthropoda</taxon>
        <taxon>Hexapoda</taxon>
        <taxon>Insecta</taxon>
        <taxon>Pterygota</taxon>
        <taxon>Neoptera</taxon>
        <taxon>Endopterygota</taxon>
        <taxon>Diptera</taxon>
        <taxon>Brachycera</taxon>
        <taxon>Muscomorpha</taxon>
        <taxon>Ephydroidea</taxon>
        <taxon>Drosophilidae</taxon>
        <taxon>Drosophila</taxon>
        <taxon>Sophophora</taxon>
    </lineage>
</organism>
<evidence type="ECO:0000256" key="4">
    <source>
        <dbReference type="ARBA" id="ARBA00023157"/>
    </source>
</evidence>
<dbReference type="PANTHER" id="PTHR23301">
    <property type="entry name" value="CHITIN BINDING PERITROPHIN-A"/>
    <property type="match status" value="1"/>
</dbReference>
<keyword evidence="1" id="KW-0147">Chitin-binding</keyword>
<dbReference type="AlphaFoldDB" id="A0A6P4HZ22"/>
<dbReference type="Gene3D" id="2.170.140.10">
    <property type="entry name" value="Chitin binding domain"/>
    <property type="match status" value="8"/>
</dbReference>